<protein>
    <submittedName>
        <fullName evidence="1">Uncharacterized protein</fullName>
    </submittedName>
</protein>
<gene>
    <name evidence="1" type="ORF">P0406H10.29</name>
</gene>
<dbReference type="EMBL" id="AP002524">
    <property type="protein sequence ID" value="BAD67841.1"/>
    <property type="molecule type" value="Genomic_DNA"/>
</dbReference>
<dbReference type="AlphaFoldDB" id="Q5VR45"/>
<evidence type="ECO:0000313" key="1">
    <source>
        <dbReference type="EMBL" id="BAD67841.1"/>
    </source>
</evidence>
<name>Q5VR45_ORYSJ</name>
<dbReference type="Proteomes" id="UP000817658">
    <property type="component" value="Chromosome 1"/>
</dbReference>
<accession>Q5VR45</accession>
<sequence length="81" mass="8897">MGFSIARPIAAYLIYRCLIHWKSFEEDRTTVFDCIIQKISAATEMAVWGIAEACTPTALAVWYTGLLTPTLLKCKAAIVAG</sequence>
<reference evidence="1" key="1">
    <citation type="journal article" date="2002" name="Nature">
        <title>The genome sequence and structure of rice chromosome 1.</title>
        <authorList>
            <person name="Sasaki T."/>
            <person name="Matsumoto T."/>
            <person name="Yamamoto K."/>
            <person name="Sakata K."/>
            <person name="Baba T."/>
            <person name="Katayose Y."/>
            <person name="Wu J."/>
            <person name="Niimura Y."/>
            <person name="Cheng Z."/>
            <person name="Nagamura Y."/>
            <person name="Antonio B.A."/>
            <person name="Kanamori H."/>
            <person name="Hosokawa S."/>
            <person name="Masukawa M."/>
            <person name="Arikawa K."/>
            <person name="Chiden Y."/>
            <person name="Hayashi M."/>
            <person name="Okamoto M."/>
            <person name="Ando T."/>
            <person name="Aoki H."/>
            <person name="Arita K."/>
            <person name="Hamada M."/>
            <person name="Harada C."/>
            <person name="Hijishita S."/>
            <person name="Honda M."/>
            <person name="Ichikawa Y."/>
            <person name="Idonuma A."/>
            <person name="Iijima M."/>
            <person name="Ikeda M."/>
            <person name="Ikeno M."/>
            <person name="Itoh S."/>
            <person name="Itoh T."/>
            <person name="Itoh Y."/>
            <person name="Itoh Y."/>
            <person name="Iwabuchi A."/>
            <person name="Kamiya K."/>
            <person name="Karasawa W."/>
            <person name="Katagiri S."/>
            <person name="Kikuta A."/>
            <person name="Kobayashi N."/>
            <person name="Kono I."/>
            <person name="Machita K."/>
            <person name="Maehara T."/>
            <person name="Mizuno H."/>
            <person name="Mizubayashi T."/>
            <person name="Mukai Y."/>
            <person name="Nagasaki H."/>
            <person name="Nakashima M."/>
            <person name="Nakama Y."/>
            <person name="Nakamichi Y."/>
            <person name="Nakamura M."/>
            <person name="Namiki N."/>
            <person name="Negishi M."/>
            <person name="Ohta I."/>
            <person name="Ono N."/>
            <person name="Saji S."/>
            <person name="Sakai K."/>
            <person name="Shibata M."/>
            <person name="Shimokawa T."/>
            <person name="Shomura A."/>
            <person name="Song J."/>
            <person name="Takazaki Y."/>
            <person name="Terasawa K."/>
            <person name="Tsuji K."/>
            <person name="Waki K."/>
            <person name="Yamagata H."/>
            <person name="Yamane H."/>
            <person name="Yoshiki S."/>
            <person name="Yoshihara R."/>
            <person name="Yukawa K."/>
            <person name="Zhong H."/>
            <person name="Iwama H."/>
            <person name="Endo T."/>
            <person name="Ito H."/>
            <person name="Hahn J.H."/>
            <person name="Kim H.I."/>
            <person name="Eun M.Y."/>
            <person name="Yano M."/>
            <person name="Jiang J."/>
            <person name="Gojobori T."/>
        </authorList>
    </citation>
    <scope>NUCLEOTIDE SEQUENCE</scope>
</reference>
<organism evidence="1">
    <name type="scientific">Oryza sativa subsp. japonica</name>
    <name type="common">Rice</name>
    <dbReference type="NCBI Taxonomy" id="39947"/>
    <lineage>
        <taxon>Eukaryota</taxon>
        <taxon>Viridiplantae</taxon>
        <taxon>Streptophyta</taxon>
        <taxon>Embryophyta</taxon>
        <taxon>Tracheophyta</taxon>
        <taxon>Spermatophyta</taxon>
        <taxon>Magnoliopsida</taxon>
        <taxon>Liliopsida</taxon>
        <taxon>Poales</taxon>
        <taxon>Poaceae</taxon>
        <taxon>BOP clade</taxon>
        <taxon>Oryzoideae</taxon>
        <taxon>Oryzeae</taxon>
        <taxon>Oryzinae</taxon>
        <taxon>Oryza</taxon>
        <taxon>Oryza sativa</taxon>
    </lineage>
</organism>
<proteinExistence type="predicted"/>